<evidence type="ECO:0000313" key="3">
    <source>
        <dbReference type="Proteomes" id="UP000007648"/>
    </source>
</evidence>
<reference evidence="2" key="3">
    <citation type="submission" date="2025-09" db="UniProtKB">
        <authorList>
            <consortium name="Ensembl"/>
        </authorList>
    </citation>
    <scope>IDENTIFICATION</scope>
</reference>
<feature type="compositionally biased region" description="Basic and acidic residues" evidence="1">
    <location>
        <begin position="44"/>
        <end position="60"/>
    </location>
</feature>
<evidence type="ECO:0000313" key="2">
    <source>
        <dbReference type="Ensembl" id="ENSSHAP00000033783.1"/>
    </source>
</evidence>
<dbReference type="PANTHER" id="PTHR35087:SF1">
    <property type="entry name" value="RIKEN CDNA 4930505A04 GENE"/>
    <property type="match status" value="1"/>
</dbReference>
<dbReference type="Ensembl" id="ENSSHAT00000032942.1">
    <property type="protein sequence ID" value="ENSSHAP00000033783.1"/>
    <property type="gene ID" value="ENSSHAG00000021902.1"/>
</dbReference>
<reference evidence="2" key="2">
    <citation type="submission" date="2025-08" db="UniProtKB">
        <authorList>
            <consortium name="Ensembl"/>
        </authorList>
    </citation>
    <scope>IDENTIFICATION</scope>
</reference>
<dbReference type="InterPro" id="IPR031365">
    <property type="entry name" value="CMIP6"/>
</dbReference>
<dbReference type="PANTHER" id="PTHR35087">
    <property type="entry name" value="SIMILAR TO HYPOTHETICAL PROTEIN FLJ40298"/>
    <property type="match status" value="1"/>
</dbReference>
<reference evidence="2 3" key="1">
    <citation type="journal article" date="2011" name="Proc. Natl. Acad. Sci. U.S.A.">
        <title>Genetic diversity and population structure of the endangered marsupial Sarcophilus harrisii (Tasmanian devil).</title>
        <authorList>
            <person name="Miller W."/>
            <person name="Hayes V.M."/>
            <person name="Ratan A."/>
            <person name="Petersen D.C."/>
            <person name="Wittekindt N.E."/>
            <person name="Miller J."/>
            <person name="Walenz B."/>
            <person name="Knight J."/>
            <person name="Qi J."/>
            <person name="Zhao F."/>
            <person name="Wang Q."/>
            <person name="Bedoya-Reina O.C."/>
            <person name="Katiyar N."/>
            <person name="Tomsho L.P."/>
            <person name="Kasson L.M."/>
            <person name="Hardie R.A."/>
            <person name="Woodbridge P."/>
            <person name="Tindall E.A."/>
            <person name="Bertelsen M.F."/>
            <person name="Dixon D."/>
            <person name="Pyecroft S."/>
            <person name="Helgen K.M."/>
            <person name="Lesk A.M."/>
            <person name="Pringle T.H."/>
            <person name="Patterson N."/>
            <person name="Zhang Y."/>
            <person name="Kreiss A."/>
            <person name="Woods G.M."/>
            <person name="Jones M.E."/>
            <person name="Schuster S.C."/>
        </authorList>
    </citation>
    <scope>NUCLEOTIDE SEQUENCE [LARGE SCALE GENOMIC DNA]</scope>
</reference>
<keyword evidence="3" id="KW-1185">Reference proteome</keyword>
<organism evidence="2 3">
    <name type="scientific">Sarcophilus harrisii</name>
    <name type="common">Tasmanian devil</name>
    <name type="synonym">Sarcophilus laniarius</name>
    <dbReference type="NCBI Taxonomy" id="9305"/>
    <lineage>
        <taxon>Eukaryota</taxon>
        <taxon>Metazoa</taxon>
        <taxon>Chordata</taxon>
        <taxon>Craniata</taxon>
        <taxon>Vertebrata</taxon>
        <taxon>Euteleostomi</taxon>
        <taxon>Mammalia</taxon>
        <taxon>Metatheria</taxon>
        <taxon>Dasyuromorphia</taxon>
        <taxon>Dasyuridae</taxon>
        <taxon>Sarcophilus</taxon>
    </lineage>
</organism>
<dbReference type="Proteomes" id="UP000007648">
    <property type="component" value="Unassembled WGS sequence"/>
</dbReference>
<accession>A0A7N4P9L5</accession>
<dbReference type="Pfam" id="PF15667">
    <property type="entry name" value="CMIP6"/>
    <property type="match status" value="1"/>
</dbReference>
<dbReference type="FunCoup" id="A0A7N4P9L5">
    <property type="interactions" value="13"/>
</dbReference>
<dbReference type="InParanoid" id="A0A7N4P9L5"/>
<proteinExistence type="predicted"/>
<name>A0A7N4P9L5_SARHA</name>
<feature type="region of interest" description="Disordered" evidence="1">
    <location>
        <begin position="183"/>
        <end position="234"/>
    </location>
</feature>
<feature type="region of interest" description="Disordered" evidence="1">
    <location>
        <begin position="1"/>
        <end position="68"/>
    </location>
</feature>
<dbReference type="OrthoDB" id="9971371at2759"/>
<sequence length="298" mass="34016">MTRCQDFESSTNKKKIEDDVDSSKEGDGKDNYEISDVHLPAIVGKKEKDKHENEVKKTEQQSENTRPRRPIVMYAKFIRTNARFSNEPVGYIDHPDMKDNQEDWWQHEETLSHHYAPSYDSQTTQRSDFKVPECELVLSTRHCRKQKAACGIVPLAISDTLPDIEKRFTQHFPFIHQFRKGLPPKRHGAFLPTDIKPLRRPTKGTEASQSSRGSRFSEQSKTETTSTVISSHLCHHSSQRAPISECHLSEKDVKGESKAYLTAPGTEQKSPGISGTDEVNFILPPRKGPLYPSIKQRF</sequence>
<feature type="compositionally biased region" description="Polar residues" evidence="1">
    <location>
        <begin position="205"/>
        <end position="230"/>
    </location>
</feature>
<dbReference type="CTD" id="129852"/>
<dbReference type="AlphaFoldDB" id="A0A7N4P9L5"/>
<gene>
    <name evidence="2" type="primary">CIMIP6</name>
</gene>
<evidence type="ECO:0000256" key="1">
    <source>
        <dbReference type="SAM" id="MobiDB-lite"/>
    </source>
</evidence>
<dbReference type="GeneTree" id="ENSGT00390000005045"/>
<dbReference type="KEGG" id="shr:100916866"/>
<protein>
    <submittedName>
        <fullName evidence="2">Uncharacterized protein</fullName>
    </submittedName>
</protein>
<feature type="compositionally biased region" description="Basic and acidic residues" evidence="1">
    <location>
        <begin position="14"/>
        <end position="36"/>
    </location>
</feature>